<sequence length="128" mass="14004">MSTFAVFGMTLDVAIAEARKATPNTKPNPIPREPPIQLTQAEWAAAVDEQAAAIMASRKVRQLSQTFDAPQYAEQFIEMAAKAGSCRDLRVRARCKLTDAEGKPLIDAKTKVQKVGWVNYSPSARKVA</sequence>
<accession>A0ABR7ZAI0</accession>
<reference evidence="1 2" key="1">
    <citation type="journal article" date="2020" name="Insects">
        <title>Bacteria Belonging to Pseudomonas typographi sp. nov. from the Bark Beetle Ips typographus Have Genomic Potential to Aid in the Host Ecology.</title>
        <authorList>
            <person name="Peral-Aranega E."/>
            <person name="Saati-Santamaria Z."/>
            <person name="Kolarik M."/>
            <person name="Rivas R."/>
            <person name="Garcia-Fraile P."/>
        </authorList>
    </citation>
    <scope>NUCLEOTIDE SEQUENCE [LARGE SCALE GENOMIC DNA]</scope>
    <source>
        <strain evidence="1 2">CA3A</strain>
    </source>
</reference>
<organism evidence="1 2">
    <name type="scientific">Pseudomonas typographi</name>
    <dbReference type="NCBI Taxonomy" id="2715964"/>
    <lineage>
        <taxon>Bacteria</taxon>
        <taxon>Pseudomonadati</taxon>
        <taxon>Pseudomonadota</taxon>
        <taxon>Gammaproteobacteria</taxon>
        <taxon>Pseudomonadales</taxon>
        <taxon>Pseudomonadaceae</taxon>
        <taxon>Pseudomonas</taxon>
    </lineage>
</organism>
<proteinExistence type="predicted"/>
<dbReference type="EMBL" id="JAAOCA010000074">
    <property type="protein sequence ID" value="MBD1602432.1"/>
    <property type="molecule type" value="Genomic_DNA"/>
</dbReference>
<name>A0ABR7ZAI0_9PSED</name>
<evidence type="ECO:0000313" key="1">
    <source>
        <dbReference type="EMBL" id="MBD1602432.1"/>
    </source>
</evidence>
<gene>
    <name evidence="1" type="ORF">HAQ05_27530</name>
</gene>
<dbReference type="Proteomes" id="UP000805841">
    <property type="component" value="Unassembled WGS sequence"/>
</dbReference>
<comment type="caution">
    <text evidence="1">The sequence shown here is derived from an EMBL/GenBank/DDBJ whole genome shotgun (WGS) entry which is preliminary data.</text>
</comment>
<keyword evidence="2" id="KW-1185">Reference proteome</keyword>
<evidence type="ECO:0000313" key="2">
    <source>
        <dbReference type="Proteomes" id="UP000805841"/>
    </source>
</evidence>
<protein>
    <submittedName>
        <fullName evidence="1">Uncharacterized protein</fullName>
    </submittedName>
</protein>
<dbReference type="RefSeq" id="WP_190427445.1">
    <property type="nucleotide sequence ID" value="NZ_JAAOCA010000074.1"/>
</dbReference>